<evidence type="ECO:0000313" key="5">
    <source>
        <dbReference type="Proteomes" id="UP000022910"/>
    </source>
</evidence>
<keyword evidence="5" id="KW-1185">Reference proteome</keyword>
<feature type="domain" description="BZIP" evidence="3">
    <location>
        <begin position="61"/>
        <end position="118"/>
    </location>
</feature>
<evidence type="ECO:0000256" key="1">
    <source>
        <dbReference type="SAM" id="Coils"/>
    </source>
</evidence>
<accession>A0A015MA21</accession>
<dbReference type="OrthoDB" id="2420743at2759"/>
<proteinExistence type="predicted"/>
<organism evidence="4 5">
    <name type="scientific">Rhizophagus irregularis (strain DAOM 197198w)</name>
    <name type="common">Glomus intraradices</name>
    <dbReference type="NCBI Taxonomy" id="1432141"/>
    <lineage>
        <taxon>Eukaryota</taxon>
        <taxon>Fungi</taxon>
        <taxon>Fungi incertae sedis</taxon>
        <taxon>Mucoromycota</taxon>
        <taxon>Glomeromycotina</taxon>
        <taxon>Glomeromycetes</taxon>
        <taxon>Glomerales</taxon>
        <taxon>Glomeraceae</taxon>
        <taxon>Rhizophagus</taxon>
    </lineage>
</organism>
<comment type="caution">
    <text evidence="4">The sequence shown here is derived from an EMBL/GenBank/DDBJ whole genome shotgun (WGS) entry which is preliminary data.</text>
</comment>
<dbReference type="GO" id="GO:0003700">
    <property type="term" value="F:DNA-binding transcription factor activity"/>
    <property type="evidence" value="ECO:0007669"/>
    <property type="project" value="InterPro"/>
</dbReference>
<evidence type="ECO:0000313" key="4">
    <source>
        <dbReference type="EMBL" id="EXX63663.1"/>
    </source>
</evidence>
<evidence type="ECO:0000256" key="2">
    <source>
        <dbReference type="SAM" id="MobiDB-lite"/>
    </source>
</evidence>
<reference evidence="4 5" key="1">
    <citation type="submission" date="2014-02" db="EMBL/GenBank/DDBJ databases">
        <title>Single nucleus genome sequencing reveals high similarity among nuclei of an endomycorrhizal fungus.</title>
        <authorList>
            <person name="Lin K."/>
            <person name="Geurts R."/>
            <person name="Zhang Z."/>
            <person name="Limpens E."/>
            <person name="Saunders D.G."/>
            <person name="Mu D."/>
            <person name="Pang E."/>
            <person name="Cao H."/>
            <person name="Cha H."/>
            <person name="Lin T."/>
            <person name="Zhou Q."/>
            <person name="Shang Y."/>
            <person name="Li Y."/>
            <person name="Ivanov S."/>
            <person name="Sharma T."/>
            <person name="Velzen R.V."/>
            <person name="Ruijter N.D."/>
            <person name="Aanen D.K."/>
            <person name="Win J."/>
            <person name="Kamoun S."/>
            <person name="Bisseling T."/>
            <person name="Huang S."/>
        </authorList>
    </citation>
    <scope>NUCLEOTIDE SEQUENCE [LARGE SCALE GENOMIC DNA]</scope>
    <source>
        <strain evidence="5">DAOM197198w</strain>
    </source>
</reference>
<dbReference type="Gene3D" id="1.20.5.170">
    <property type="match status" value="1"/>
</dbReference>
<dbReference type="EMBL" id="JEMT01023823">
    <property type="protein sequence ID" value="EXX63663.1"/>
    <property type="molecule type" value="Genomic_DNA"/>
</dbReference>
<gene>
    <name evidence="4" type="ORF">RirG_150260</name>
</gene>
<feature type="coiled-coil region" evidence="1">
    <location>
        <begin position="59"/>
        <end position="120"/>
    </location>
</feature>
<dbReference type="PROSITE" id="PS50217">
    <property type="entry name" value="BZIP"/>
    <property type="match status" value="1"/>
</dbReference>
<protein>
    <recommendedName>
        <fullName evidence="3">BZIP domain-containing protein</fullName>
    </recommendedName>
</protein>
<dbReference type="SMR" id="A0A015MA21"/>
<dbReference type="InterPro" id="IPR046347">
    <property type="entry name" value="bZIP_sf"/>
</dbReference>
<feature type="compositionally biased region" description="Polar residues" evidence="2">
    <location>
        <begin position="31"/>
        <end position="40"/>
    </location>
</feature>
<name>A0A015MA21_RHIIW</name>
<sequence length="122" mass="14299">MEKKESYEISEDNPLLKTLVVSTKDSSSEDIQQNQSLCKISSSSSRSSKFSNNIDKKILQNERNERKRMLNRKAAARLRQKKKKEIKELQDSNIGLRDEIEQVESIIMKLRQQIMDLEIKEE</sequence>
<evidence type="ECO:0000259" key="3">
    <source>
        <dbReference type="PROSITE" id="PS50217"/>
    </source>
</evidence>
<keyword evidence="1" id="KW-0175">Coiled coil</keyword>
<dbReference type="SUPFAM" id="SSF57959">
    <property type="entry name" value="Leucine zipper domain"/>
    <property type="match status" value="1"/>
</dbReference>
<dbReference type="InterPro" id="IPR004827">
    <property type="entry name" value="bZIP"/>
</dbReference>
<feature type="region of interest" description="Disordered" evidence="2">
    <location>
        <begin position="31"/>
        <end position="54"/>
    </location>
</feature>
<dbReference type="Proteomes" id="UP000022910">
    <property type="component" value="Unassembled WGS sequence"/>
</dbReference>
<dbReference type="HOGENOM" id="CLU_2190315_0_0_1"/>
<dbReference type="Pfam" id="PF07716">
    <property type="entry name" value="bZIP_2"/>
    <property type="match status" value="1"/>
</dbReference>
<feature type="compositionally biased region" description="Low complexity" evidence="2">
    <location>
        <begin position="41"/>
        <end position="51"/>
    </location>
</feature>
<dbReference type="AlphaFoldDB" id="A0A015MA21"/>